<comment type="caution">
    <text evidence="7">The sequence shown here is derived from an EMBL/GenBank/DDBJ whole genome shotgun (WGS) entry which is preliminary data.</text>
</comment>
<dbReference type="Proteomes" id="UP000606974">
    <property type="component" value="Unassembled WGS sequence"/>
</dbReference>
<dbReference type="FunFam" id="3.30.559.30:FF:000003">
    <property type="entry name" value="Nonribosomal peptide synthase SidD"/>
    <property type="match status" value="1"/>
</dbReference>
<dbReference type="GO" id="GO:0043041">
    <property type="term" value="P:amino acid activation for nonribosomal peptide biosynthetic process"/>
    <property type="evidence" value="ECO:0007669"/>
    <property type="project" value="TreeGrafter"/>
</dbReference>
<dbReference type="SMART" id="SM00823">
    <property type="entry name" value="PKS_PP"/>
    <property type="match status" value="3"/>
</dbReference>
<proteinExistence type="inferred from homology"/>
<dbReference type="FunFam" id="3.30.559.30:FF:000005">
    <property type="entry name" value="Nonribosomal peptide synthase Pes1"/>
    <property type="match status" value="1"/>
</dbReference>
<dbReference type="Gene3D" id="1.10.1200.10">
    <property type="entry name" value="ACP-like"/>
    <property type="match status" value="4"/>
</dbReference>
<dbReference type="GO" id="GO:0005737">
    <property type="term" value="C:cytoplasm"/>
    <property type="evidence" value="ECO:0007669"/>
    <property type="project" value="TreeGrafter"/>
</dbReference>
<dbReference type="Gene3D" id="3.30.559.10">
    <property type="entry name" value="Chloramphenicol acetyltransferase-like domain"/>
    <property type="match status" value="4"/>
</dbReference>
<dbReference type="PANTHER" id="PTHR45527:SF16">
    <property type="entry name" value="NONRIBOSOMAL PEPTIDE SYNTHASE ATNA-RELATED"/>
    <property type="match status" value="1"/>
</dbReference>
<dbReference type="InterPro" id="IPR000873">
    <property type="entry name" value="AMP-dep_synth/lig_dom"/>
</dbReference>
<dbReference type="GO" id="GO:0016874">
    <property type="term" value="F:ligase activity"/>
    <property type="evidence" value="ECO:0007669"/>
    <property type="project" value="UniProtKB-KW"/>
</dbReference>
<evidence type="ECO:0000256" key="2">
    <source>
        <dbReference type="ARBA" id="ARBA00022553"/>
    </source>
</evidence>
<accession>A0A8H7ASS8</accession>
<dbReference type="GO" id="GO:0031177">
    <property type="term" value="F:phosphopantetheine binding"/>
    <property type="evidence" value="ECO:0007669"/>
    <property type="project" value="InterPro"/>
</dbReference>
<feature type="domain" description="Carrier" evidence="6">
    <location>
        <begin position="51"/>
        <end position="127"/>
    </location>
</feature>
<dbReference type="Pfam" id="PF00501">
    <property type="entry name" value="AMP-binding"/>
    <property type="match status" value="2"/>
</dbReference>
<dbReference type="NCBIfam" id="TIGR01733">
    <property type="entry name" value="AA-adenyl-dom"/>
    <property type="match status" value="2"/>
</dbReference>
<keyword evidence="4" id="KW-0677">Repeat</keyword>
<dbReference type="PANTHER" id="PTHR45527">
    <property type="entry name" value="NONRIBOSOMAL PEPTIDE SYNTHETASE"/>
    <property type="match status" value="1"/>
</dbReference>
<keyword evidence="8" id="KW-1185">Reference proteome</keyword>
<dbReference type="FunFam" id="3.40.50.12780:FF:000014">
    <property type="entry name" value="Nonribosomal peptide synthetase 1"/>
    <property type="match status" value="2"/>
</dbReference>
<reference evidence="7" key="1">
    <citation type="submission" date="2020-02" db="EMBL/GenBank/DDBJ databases">
        <authorList>
            <person name="Palmer J.M."/>
        </authorList>
    </citation>
    <scope>NUCLEOTIDE SEQUENCE</scope>
    <source>
        <strain evidence="7">EPUS1.4</strain>
        <tissue evidence="7">Thallus</tissue>
    </source>
</reference>
<dbReference type="FunFam" id="1.10.1200.10:FF:000005">
    <property type="entry name" value="Nonribosomal peptide synthetase 1"/>
    <property type="match status" value="2"/>
</dbReference>
<keyword evidence="2" id="KW-0597">Phosphoprotein</keyword>
<dbReference type="FunFam" id="3.30.300.30:FF:000015">
    <property type="entry name" value="Nonribosomal peptide synthase SidD"/>
    <property type="match status" value="2"/>
</dbReference>
<evidence type="ECO:0000256" key="3">
    <source>
        <dbReference type="ARBA" id="ARBA00022598"/>
    </source>
</evidence>
<dbReference type="CDD" id="cd19545">
    <property type="entry name" value="FUM14_C_NRPS-like"/>
    <property type="match status" value="1"/>
</dbReference>
<dbReference type="Gene3D" id="3.40.50.980">
    <property type="match status" value="2"/>
</dbReference>
<dbReference type="InterPro" id="IPR020806">
    <property type="entry name" value="PKS_PP-bd"/>
</dbReference>
<comment type="similarity">
    <text evidence="5">Belongs to the NRP synthetase family.</text>
</comment>
<dbReference type="EMBL" id="JAACFV010000013">
    <property type="protein sequence ID" value="KAF7512376.1"/>
    <property type="molecule type" value="Genomic_DNA"/>
</dbReference>
<dbReference type="CDD" id="cd19534">
    <property type="entry name" value="E_NRPS"/>
    <property type="match status" value="1"/>
</dbReference>
<dbReference type="FunFam" id="3.30.559.10:FF:000016">
    <property type="entry name" value="Nonribosomal peptide synthase Pes1"/>
    <property type="match status" value="1"/>
</dbReference>
<dbReference type="Gene3D" id="2.30.38.10">
    <property type="entry name" value="Luciferase, Domain 3"/>
    <property type="match status" value="1"/>
</dbReference>
<gene>
    <name evidence="7" type="ORF">GJ744_001944</name>
</gene>
<evidence type="ECO:0000256" key="5">
    <source>
        <dbReference type="ARBA" id="ARBA00029454"/>
    </source>
</evidence>
<dbReference type="PROSITE" id="PS50075">
    <property type="entry name" value="CARRIER"/>
    <property type="match status" value="3"/>
</dbReference>
<dbReference type="PROSITE" id="PS00012">
    <property type="entry name" value="PHOSPHOPANTETHEINE"/>
    <property type="match status" value="1"/>
</dbReference>
<dbReference type="PROSITE" id="PS00455">
    <property type="entry name" value="AMP_BINDING"/>
    <property type="match status" value="1"/>
</dbReference>
<dbReference type="InterPro" id="IPR023213">
    <property type="entry name" value="CAT-like_dom_sf"/>
</dbReference>
<dbReference type="SUPFAM" id="SSF52777">
    <property type="entry name" value="CoA-dependent acyltransferases"/>
    <property type="match status" value="8"/>
</dbReference>
<dbReference type="Gene3D" id="3.30.559.30">
    <property type="entry name" value="Nonribosomal peptide synthetase, condensation domain"/>
    <property type="match status" value="4"/>
</dbReference>
<dbReference type="SUPFAM" id="SSF56801">
    <property type="entry name" value="Acetyl-CoA synthetase-like"/>
    <property type="match status" value="2"/>
</dbReference>
<dbReference type="InterPro" id="IPR009081">
    <property type="entry name" value="PP-bd_ACP"/>
</dbReference>
<keyword evidence="1" id="KW-0596">Phosphopantetheine</keyword>
<dbReference type="InterPro" id="IPR042099">
    <property type="entry name" value="ANL_N_sf"/>
</dbReference>
<dbReference type="Pfam" id="PF00550">
    <property type="entry name" value="PP-binding"/>
    <property type="match status" value="4"/>
</dbReference>
<evidence type="ECO:0000313" key="8">
    <source>
        <dbReference type="Proteomes" id="UP000606974"/>
    </source>
</evidence>
<evidence type="ECO:0000313" key="7">
    <source>
        <dbReference type="EMBL" id="KAF7512376.1"/>
    </source>
</evidence>
<evidence type="ECO:0000256" key="4">
    <source>
        <dbReference type="ARBA" id="ARBA00022737"/>
    </source>
</evidence>
<keyword evidence="3" id="KW-0436">Ligase</keyword>
<feature type="domain" description="Carrier" evidence="6">
    <location>
        <begin position="1579"/>
        <end position="1654"/>
    </location>
</feature>
<dbReference type="InterPro" id="IPR006162">
    <property type="entry name" value="Ppantetheine_attach_site"/>
</dbReference>
<protein>
    <recommendedName>
        <fullName evidence="6">Carrier domain-containing protein</fullName>
    </recommendedName>
</protein>
<dbReference type="Gene3D" id="3.30.300.30">
    <property type="match status" value="2"/>
</dbReference>
<dbReference type="GO" id="GO:0044550">
    <property type="term" value="P:secondary metabolite biosynthetic process"/>
    <property type="evidence" value="ECO:0007669"/>
    <property type="project" value="TreeGrafter"/>
</dbReference>
<dbReference type="Pfam" id="PF00668">
    <property type="entry name" value="Condensation"/>
    <property type="match status" value="4"/>
</dbReference>
<dbReference type="InterPro" id="IPR001242">
    <property type="entry name" value="Condensation_dom"/>
</dbReference>
<dbReference type="FunFam" id="3.30.559.30:FF:000002">
    <property type="entry name" value="Nonribosomal peptide synthase Pes1"/>
    <property type="match status" value="1"/>
</dbReference>
<dbReference type="SUPFAM" id="SSF47336">
    <property type="entry name" value="ACP-like"/>
    <property type="match status" value="4"/>
</dbReference>
<dbReference type="InterPro" id="IPR045851">
    <property type="entry name" value="AMP-bd_C_sf"/>
</dbReference>
<evidence type="ECO:0000259" key="6">
    <source>
        <dbReference type="PROSITE" id="PS50075"/>
    </source>
</evidence>
<dbReference type="FunFam" id="3.40.50.980:FF:000001">
    <property type="entry name" value="Non-ribosomal peptide synthetase"/>
    <property type="match status" value="1"/>
</dbReference>
<dbReference type="Gene3D" id="3.40.50.12780">
    <property type="entry name" value="N-terminal domain of ligase-like"/>
    <property type="match status" value="1"/>
</dbReference>
<dbReference type="CDD" id="cd05918">
    <property type="entry name" value="A_NRPS_SidN3_like"/>
    <property type="match status" value="2"/>
</dbReference>
<sequence length="3297" mass="365094">MVPSIWLIAETFPLTASKKVDRITISRWVQELDSQTYSDARHVDGQDYSEGNATPREKHLQTIIARVLGLAIGQVWLTKSFLNLGGDSILAMQLITQCRREGLKFTVKDVMRSQTISALALTIQEFSGASLSKVETFDMPFELSPIQQMYFNEITKGSADRAENQFNQSFLLRLNKAVRPEALQEAINKVVQHHSMLRARFRKNVANQWTQLVLATTEDTYSFRVHKVESREEALSTAEKSQQLLDIENGPVFAADLFDIATQGQLLFLVAHHLVIDLVSWRVILRQLEESLQLGSSLETTTPLPFQTWTKLQAQYASSNLNPSTALPYHVPAADYGFWGMQDTPNLRKDTEEVFFALSGQDTTFLLKGCHESLKTEPLDLFLSVLFQSFADTFGRPPPAIFNEGHGREPWDSQIDVSETVGWFTTMFPLHTPVQPGSDFLEIVRQTKDQRRQLPRNGWAYFASRFLHEEGRKTFGTHYPIEILFNYLGILDGSERADNLLRIEPFNKGDVGPAVRRFALFEINVYVNSGAAHFSFTFNREMRHQNLIRQWVENYRALILEAGIILQKATPTLTLSDFPLLPITFPALQKFQSEILPELGLCKDDLEDVYACSPMQEGILLSQTRLTGTYQVRIIVEVVSSTGKKIDIEGLQAAWQRLVDRHASLRTVFVPQLTTRPFDQLVLKNFTPESSVLCLESKSVLDELNKLQVPNYKNAEPPHRFTLVETKDGKVFCKLEINHALIDGTSMAILISELALAYQHELPETPGLLYSDYIAHLKSHPPGKALQFWKEHLSGVKSCQFPLLIDNQTQADRYLRSISVTVPNISQVRTFCRQHNVTLANVFRLAWAVVLRAYTGNDQVCFGYLASGREIPVVGIESAVGAFINMLTCSLDFSHIDKKSIGDALDDLQDEYLKVLPWQHTSLAEIQHELGLSGQTLFNTVLSFQRRPMDNFGAGDIIFRYMAGEDQTEYDISINVADSDEGIHVVMSYLTSRLSEGQAANVSGCLSTALSSILEARETNIGALDLFGDYDARQVWAWNKTCPPLVNECLHTMLQNNARKNPGAPAIDSWDGAFSYTGLDKKTTQLAHYLVKLGVEPDVLVPICFEKSSWAIIAMFAILKAGGGFVPLDPAHPPERHKTIISQTGSTLALVSNQMVDRLTSLVEKVVVVSPSSEVFEKESEDDVRSSVKPSHAAYTLFTSGSTGTPKGVLLDHSAVSSSIIHHGAEIGCSHSTRMFQFAAYTFDACVLEIFATIAYGGCICVPSDTERMSDISGSMTRMQVNTSFLTPSVVRIITPEQVPSLKTLILGGEALGQDNIEVWADKLRLMNGYGPTETCVFCVMKTFGGKKDRNDILGNAVSSLSWIVRPDNYNQLAPVGSIGMLLVQGPTLARGYLHDAAKTAGVFIDDLEFLRKVTGAPQRLYVTGDLARYNSDGTITYLGRRDTQVKLRGQRIELAEIEHQVRSQFLVASQIGVEVVVPHGDKEKATLAVFFSLLDGLEGEDSCFITLSDALKIKLLGLQKALNSVLPPYMVPSLYIHVSHMPTTTAGKLNRQHLRDAAAQLSDAELIAYSLLEGDKHAPETVAEKKMAELWHAVLKIPVSHIGAGDNFFRIGGDSIMAMRLAAASTVEISLTVADIFRYPTLSEMALVASKSDIPREEIRIAQFELLQSGTDVNCVRKELADKCGIEEHGVEDAYPCTPLQEGLMALSILRPGAYMTQKVFKLPASMDLERFKNAWESCVEMHPILKTRVVQTDSAGALQVVTKDIFKWRTAVTLQDYLTLDKAEAVAYGKPLSRFAVTKDRHFVWTAHHAIYDGWSIPLVLEQVKHAYEHGKGFTTPAFNRFISYLGNTDREASRSYWKEQFTGTRASSFPELPSPSHQLNVSEESHHSISISRKPGSSILMATILRAAWAFVQGKYADSQDVNFGVTLSGRNAPVLGIDKMLGPTITTVPVRIQMPEGQTVSEFLQQVQRQATEMMPHEQFGLQNIGRLSPEASRAVQFQNLFVVQPLTQFDIHGNELLDAMEVSVSMDNFDTYPLVFECSLSNDKVNVETRYDGTLISKHQMQRILYHFEHVVRLLNDESENTTITELDMFTEEDQTQILEWNRRYPEVVNTCVPEVFAQQVQMRPQAPAVNAWDGDLTYAELGELSTKLAHHLVANGVGPEVLVPLCFEKSCWAVVAQMSVMKAGGACINLDPAHPLSRLELIIQDVRAQVMLVAPQYINKFGTNGPKVIAVAEKFIRSLPSPSSTKLPEICPTDTAYVLFTSGSTGKPKGIVIEHGSLCTSSSAHGSRWNINSHTRLLQFAAYTFDVSCADIFTTLQRGGCICVPSEHDRVNDLAGAINKFQCNWAFLTPTVASLLPTDGIPTLKTLVLGGEASTRDTIQKWHDVLDLIICYGPAECSVYCSGASPATKTSDPADLGSAIGALYWVADPLDHNRLVPVGCVGELLLEGRTVARGYLHDEEKTANAFIANPPWAAGGSSEKPRRFYKTGDLVRYNDDGTIHFVGRKDTQVKVRGQRVELGEIEHAIRVALPRIAHVTVDAVRLQSAGDRQAVVAFLYTTTDSGPAEALPLDDKLRKQMISLQRDLSELLPSYMIPSMFVPMSQVPLTMNGKADRRQLRDMASSLPREKALIYSLEDAVKQEPTTEMEFKLRTLWGRVMGIDEHTIGVGDHFFRLGGDSILAMKLVGAAAEQGIVLSVKDLFTKPVLADMAAYASSRTHLLPNGTPEYQPFSLVEGESQENLVSGISSQIGVSPNEVADILPATDFQQNAFAHALLRTRGLLNYLFLDGADGVSLDLNLAKKSCMRLVQEHEILRTVFAYHKEEFVQVVLEDAKVDFEVFEVEQDIGAFSTVLCKKDAATPLRPGQSLVKFMVVKAKKSTAHRIIMRVSHAQYDGVCLPRIWQSLEDAFTGRAIAIPPAPFRKYMAAASRLPSRESQQYWTNLLKGSNMTNIVTHCKPSYRNVYNLVSKRSIPNISLASTGVTFATVLKTAWAMVLGSLSNSNDVIFGHVISGRNMDTHGVAQIVGPCLNIIPIRVKVAAPQTTISLVKEVQDQHIASMAYENLGFRSIIRNCTAWPKWTRLSSIVQHQNIDEVSDLQLAGADYSIGHYAPEADEADLAIKSTPMADRIDIVMLSSKTGVGANMSAHLLDLLCETIVRIPEALDRPATSLLSMDPHSKQDRVPLLPLQPVTSGAGHSPRLSPASTINTPLSPVAAELWDQLTLRNDMIQTWRLVLGDPDLDLYGDSDFFELGGDLVSVAVLAAMLWDRGHKVAVEQLTDSSSLADMVALLATS</sequence>
<feature type="domain" description="Carrier" evidence="6">
    <location>
        <begin position="2646"/>
        <end position="2722"/>
    </location>
</feature>
<dbReference type="InterPro" id="IPR010071">
    <property type="entry name" value="AA_adenyl_dom"/>
</dbReference>
<name>A0A8H7ASS8_9EURO</name>
<dbReference type="CDD" id="cd19542">
    <property type="entry name" value="CT_NRPS-like"/>
    <property type="match status" value="2"/>
</dbReference>
<dbReference type="InterPro" id="IPR020845">
    <property type="entry name" value="AMP-binding_CS"/>
</dbReference>
<dbReference type="InterPro" id="IPR036736">
    <property type="entry name" value="ACP-like_sf"/>
</dbReference>
<organism evidence="7 8">
    <name type="scientific">Endocarpon pusillum</name>
    <dbReference type="NCBI Taxonomy" id="364733"/>
    <lineage>
        <taxon>Eukaryota</taxon>
        <taxon>Fungi</taxon>
        <taxon>Dikarya</taxon>
        <taxon>Ascomycota</taxon>
        <taxon>Pezizomycotina</taxon>
        <taxon>Eurotiomycetes</taxon>
        <taxon>Chaetothyriomycetidae</taxon>
        <taxon>Verrucariales</taxon>
        <taxon>Verrucariaceae</taxon>
        <taxon>Endocarpon</taxon>
    </lineage>
</organism>
<evidence type="ECO:0000256" key="1">
    <source>
        <dbReference type="ARBA" id="ARBA00022450"/>
    </source>
</evidence>
<dbReference type="OrthoDB" id="416786at2759"/>